<dbReference type="Pfam" id="PF00581">
    <property type="entry name" value="Rhodanese"/>
    <property type="match status" value="1"/>
</dbReference>
<organism evidence="8">
    <name type="scientific">bioreactor metagenome</name>
    <dbReference type="NCBI Taxonomy" id="1076179"/>
    <lineage>
        <taxon>unclassified sequences</taxon>
        <taxon>metagenomes</taxon>
        <taxon>ecological metagenomes</taxon>
    </lineage>
</organism>
<dbReference type="SMART" id="SM00450">
    <property type="entry name" value="RHOD"/>
    <property type="match status" value="1"/>
</dbReference>
<evidence type="ECO:0000259" key="7">
    <source>
        <dbReference type="PROSITE" id="PS50206"/>
    </source>
</evidence>
<accession>A0A644TFH6</accession>
<keyword evidence="4" id="KW-0274">FAD</keyword>
<sequence length="558" mass="60069">MKVVIIGGVAAGLKSAAKIRRSKPQAQITVIEKGKLISYGACGIPYYVGGDIDDVTQLMTTASGTVRNADYFKNIKDIDVLTETMATNIDRVTKTVTIKDLKTDNESQLLYDKLVIATGATPIKPPLPGIDLANIYQMWHPDDAKAVRRGLETGKFKNAVIIGAGLVGMEMAEALTNWGIKVTVVEMKDQVLSFLDAEMAASVAQYATGQGVNILTEEKVIQFNGDGVVSEVVTDKRSVLADLVILSIGVKPNVELARQAGLDIGVTGAISVNEYLETSDPDIYAGGDCVENTNLVSGKKVFAPMGSTANKHGRVIGENICGGRVKFRGVLNTAVVKFIDFNIGKVGLTEREAKLLGYEYIAATISGHDRPHYMPEVKSLSLKLVVDAKNRRVLGAQAFGEGDITKRIDVIATALTLGGTIDDLFDIDLSYAPPYNGPIDNVAVAANVVMNKIVGQMVGISSFEAKKRMDEGNAIFLDVRAPEELKKIRLAHSDLKNIPLGQLRERVDEIDKDSEVVAVCKIGLRGYEASVILKGQGFNDVKVLEGGITAWPFQRDAD</sequence>
<dbReference type="SUPFAM" id="SSF51905">
    <property type="entry name" value="FAD/NAD(P)-binding domain"/>
    <property type="match status" value="2"/>
</dbReference>
<keyword evidence="5 8" id="KW-0560">Oxidoreductase</keyword>
<evidence type="ECO:0000256" key="6">
    <source>
        <dbReference type="ARBA" id="ARBA00023284"/>
    </source>
</evidence>
<dbReference type="AlphaFoldDB" id="A0A644TFH6"/>
<dbReference type="EMBL" id="VSSQ01000029">
    <property type="protein sequence ID" value="MPL65708.1"/>
    <property type="molecule type" value="Genomic_DNA"/>
</dbReference>
<evidence type="ECO:0000256" key="5">
    <source>
        <dbReference type="ARBA" id="ARBA00023002"/>
    </source>
</evidence>
<evidence type="ECO:0000256" key="1">
    <source>
        <dbReference type="ARBA" id="ARBA00001974"/>
    </source>
</evidence>
<comment type="similarity">
    <text evidence="2">Belongs to the class-III pyridine nucleotide-disulfide oxidoreductase family.</text>
</comment>
<feature type="domain" description="Rhodanese" evidence="7">
    <location>
        <begin position="470"/>
        <end position="557"/>
    </location>
</feature>
<evidence type="ECO:0000256" key="2">
    <source>
        <dbReference type="ARBA" id="ARBA00009130"/>
    </source>
</evidence>
<gene>
    <name evidence="8" type="primary">npr_1</name>
    <name evidence="8" type="ORF">SDC9_11372</name>
</gene>
<comment type="cofactor">
    <cofactor evidence="1">
        <name>FAD</name>
        <dbReference type="ChEBI" id="CHEBI:57692"/>
    </cofactor>
</comment>
<dbReference type="InterPro" id="IPR036873">
    <property type="entry name" value="Rhodanese-like_dom_sf"/>
</dbReference>
<dbReference type="SUPFAM" id="SSF52821">
    <property type="entry name" value="Rhodanese/Cell cycle control phosphatase"/>
    <property type="match status" value="1"/>
</dbReference>
<dbReference type="InterPro" id="IPR050260">
    <property type="entry name" value="FAD-bd_OxRdtase"/>
</dbReference>
<evidence type="ECO:0000256" key="4">
    <source>
        <dbReference type="ARBA" id="ARBA00022827"/>
    </source>
</evidence>
<evidence type="ECO:0000313" key="8">
    <source>
        <dbReference type="EMBL" id="MPL65708.1"/>
    </source>
</evidence>
<dbReference type="InterPro" id="IPR016156">
    <property type="entry name" value="FAD/NAD-linked_Rdtase_dimer_sf"/>
</dbReference>
<dbReference type="EC" id="1.11.1.1" evidence="8"/>
<dbReference type="GO" id="GO:0016692">
    <property type="term" value="F:NADH peroxidase activity"/>
    <property type="evidence" value="ECO:0007669"/>
    <property type="project" value="UniProtKB-EC"/>
</dbReference>
<dbReference type="Gene3D" id="3.40.250.10">
    <property type="entry name" value="Rhodanese-like domain"/>
    <property type="match status" value="1"/>
</dbReference>
<dbReference type="SUPFAM" id="SSF55424">
    <property type="entry name" value="FAD/NAD-linked reductases, dimerisation (C-terminal) domain"/>
    <property type="match status" value="1"/>
</dbReference>
<dbReference type="CDD" id="cd00158">
    <property type="entry name" value="RHOD"/>
    <property type="match status" value="1"/>
</dbReference>
<proteinExistence type="inferred from homology"/>
<dbReference type="PRINTS" id="PR00411">
    <property type="entry name" value="PNDRDTASEI"/>
</dbReference>
<dbReference type="Pfam" id="PF02852">
    <property type="entry name" value="Pyr_redox_dim"/>
    <property type="match status" value="1"/>
</dbReference>
<protein>
    <submittedName>
        <fullName evidence="8">NADH peroxidase</fullName>
        <ecNumber evidence="8">1.11.1.1</ecNumber>
    </submittedName>
</protein>
<dbReference type="InterPro" id="IPR036188">
    <property type="entry name" value="FAD/NAD-bd_sf"/>
</dbReference>
<dbReference type="InterPro" id="IPR001763">
    <property type="entry name" value="Rhodanese-like_dom"/>
</dbReference>
<evidence type="ECO:0000256" key="3">
    <source>
        <dbReference type="ARBA" id="ARBA00022630"/>
    </source>
</evidence>
<comment type="caution">
    <text evidence="8">The sequence shown here is derived from an EMBL/GenBank/DDBJ whole genome shotgun (WGS) entry which is preliminary data.</text>
</comment>
<dbReference type="Gene3D" id="3.50.50.60">
    <property type="entry name" value="FAD/NAD(P)-binding domain"/>
    <property type="match status" value="2"/>
</dbReference>
<dbReference type="PANTHER" id="PTHR43429">
    <property type="entry name" value="PYRIDINE NUCLEOTIDE-DISULFIDE OXIDOREDUCTASE DOMAIN-CONTAINING"/>
    <property type="match status" value="1"/>
</dbReference>
<dbReference type="Pfam" id="PF07992">
    <property type="entry name" value="Pyr_redox_2"/>
    <property type="match status" value="1"/>
</dbReference>
<keyword evidence="8" id="KW-0575">Peroxidase</keyword>
<dbReference type="PROSITE" id="PS50206">
    <property type="entry name" value="RHODANESE_3"/>
    <property type="match status" value="1"/>
</dbReference>
<name>A0A644TFH6_9ZZZZ</name>
<dbReference type="PANTHER" id="PTHR43429:SF1">
    <property type="entry name" value="NAD(P)H SULFUR OXIDOREDUCTASE (COA-DEPENDENT)"/>
    <property type="match status" value="1"/>
</dbReference>
<keyword evidence="6" id="KW-0676">Redox-active center</keyword>
<keyword evidence="3" id="KW-0285">Flavoprotein</keyword>
<dbReference type="PRINTS" id="PR00368">
    <property type="entry name" value="FADPNR"/>
</dbReference>
<dbReference type="InterPro" id="IPR023753">
    <property type="entry name" value="FAD/NAD-binding_dom"/>
</dbReference>
<reference evidence="8" key="1">
    <citation type="submission" date="2019-08" db="EMBL/GenBank/DDBJ databases">
        <authorList>
            <person name="Kucharzyk K."/>
            <person name="Murdoch R.W."/>
            <person name="Higgins S."/>
            <person name="Loffler F."/>
        </authorList>
    </citation>
    <scope>NUCLEOTIDE SEQUENCE</scope>
</reference>
<dbReference type="InterPro" id="IPR004099">
    <property type="entry name" value="Pyr_nucl-diS_OxRdtase_dimer"/>
</dbReference>